<accession>A0AAD3H3E5</accession>
<sequence>MRVATVDGLVTLFYDGSEELYNDELHWEWVADETKYYFHLYDDYDDGWEEWEMSNECREYVRERLSWEQVIIEDGVTEIPRDTFTCCTNIKRVIMANTVIRIEDAAFNYCRCLTYIKLSINIEVIGECAFYGCGLVNVFISPTCKIIKKEAFRANPDLAIFHIHPNVQLGNQLLSGTKLIKDSHFKLDEDHYDDEEVHNWIKNINNDEKYSLHRGVARFNLSSKSSRRLL</sequence>
<name>A0AAD3H3E5_9STRA</name>
<proteinExistence type="predicted"/>
<reference evidence="1 2" key="1">
    <citation type="journal article" date="2021" name="Sci. Rep.">
        <title>The genome of the diatom Chaetoceros tenuissimus carries an ancient integrated fragment of an extant virus.</title>
        <authorList>
            <person name="Hongo Y."/>
            <person name="Kimura K."/>
            <person name="Takaki Y."/>
            <person name="Yoshida Y."/>
            <person name="Baba S."/>
            <person name="Kobayashi G."/>
            <person name="Nagasaki K."/>
            <person name="Hano T."/>
            <person name="Tomaru Y."/>
        </authorList>
    </citation>
    <scope>NUCLEOTIDE SEQUENCE [LARGE SCALE GENOMIC DNA]</scope>
    <source>
        <strain evidence="1 2">NIES-3715</strain>
    </source>
</reference>
<dbReference type="InterPro" id="IPR026906">
    <property type="entry name" value="LRR_5"/>
</dbReference>
<dbReference type="InterPro" id="IPR032675">
    <property type="entry name" value="LRR_dom_sf"/>
</dbReference>
<keyword evidence="2" id="KW-1185">Reference proteome</keyword>
<dbReference type="Pfam" id="PF13306">
    <property type="entry name" value="LRR_5"/>
    <property type="match status" value="1"/>
</dbReference>
<evidence type="ECO:0000313" key="2">
    <source>
        <dbReference type="Proteomes" id="UP001054902"/>
    </source>
</evidence>
<dbReference type="Proteomes" id="UP001054902">
    <property type="component" value="Unassembled WGS sequence"/>
</dbReference>
<dbReference type="EMBL" id="BLLK01000029">
    <property type="protein sequence ID" value="GFH48633.1"/>
    <property type="molecule type" value="Genomic_DNA"/>
</dbReference>
<protein>
    <submittedName>
        <fullName evidence="1">Uncharacterized protein</fullName>
    </submittedName>
</protein>
<comment type="caution">
    <text evidence="1">The sequence shown here is derived from an EMBL/GenBank/DDBJ whole genome shotgun (WGS) entry which is preliminary data.</text>
</comment>
<dbReference type="SUPFAM" id="SSF52058">
    <property type="entry name" value="L domain-like"/>
    <property type="match status" value="1"/>
</dbReference>
<gene>
    <name evidence="1" type="ORF">CTEN210_05109</name>
</gene>
<organism evidence="1 2">
    <name type="scientific">Chaetoceros tenuissimus</name>
    <dbReference type="NCBI Taxonomy" id="426638"/>
    <lineage>
        <taxon>Eukaryota</taxon>
        <taxon>Sar</taxon>
        <taxon>Stramenopiles</taxon>
        <taxon>Ochrophyta</taxon>
        <taxon>Bacillariophyta</taxon>
        <taxon>Coscinodiscophyceae</taxon>
        <taxon>Chaetocerotophycidae</taxon>
        <taxon>Chaetocerotales</taxon>
        <taxon>Chaetocerotaceae</taxon>
        <taxon>Chaetoceros</taxon>
    </lineage>
</organism>
<dbReference type="Gene3D" id="3.80.10.10">
    <property type="entry name" value="Ribonuclease Inhibitor"/>
    <property type="match status" value="1"/>
</dbReference>
<evidence type="ECO:0000313" key="1">
    <source>
        <dbReference type="EMBL" id="GFH48633.1"/>
    </source>
</evidence>
<dbReference type="AlphaFoldDB" id="A0AAD3H3E5"/>